<organism evidence="2 3">
    <name type="scientific">Camelimonas lactis</name>
    <dbReference type="NCBI Taxonomy" id="659006"/>
    <lineage>
        <taxon>Bacteria</taxon>
        <taxon>Pseudomonadati</taxon>
        <taxon>Pseudomonadota</taxon>
        <taxon>Alphaproteobacteria</taxon>
        <taxon>Hyphomicrobiales</taxon>
        <taxon>Chelatococcaceae</taxon>
        <taxon>Camelimonas</taxon>
    </lineage>
</organism>
<proteinExistence type="predicted"/>
<dbReference type="EMBL" id="SLWL01000035">
    <property type="protein sequence ID" value="TCO07341.1"/>
    <property type="molecule type" value="Genomic_DNA"/>
</dbReference>
<keyword evidence="3" id="KW-1185">Reference proteome</keyword>
<protein>
    <submittedName>
        <fullName evidence="2">Uncharacterized protein</fullName>
    </submittedName>
</protein>
<feature type="transmembrane region" description="Helical" evidence="1">
    <location>
        <begin position="33"/>
        <end position="53"/>
    </location>
</feature>
<comment type="caution">
    <text evidence="2">The sequence shown here is derived from an EMBL/GenBank/DDBJ whole genome shotgun (WGS) entry which is preliminary data.</text>
</comment>
<keyword evidence="1" id="KW-1133">Transmembrane helix</keyword>
<dbReference type="InterPro" id="IPR023298">
    <property type="entry name" value="ATPase_P-typ_TM_dom_sf"/>
</dbReference>
<feature type="transmembrane region" description="Helical" evidence="1">
    <location>
        <begin position="95"/>
        <end position="117"/>
    </location>
</feature>
<keyword evidence="1" id="KW-0812">Transmembrane</keyword>
<keyword evidence="1" id="KW-0472">Membrane</keyword>
<gene>
    <name evidence="2" type="ORF">EV666_1354</name>
</gene>
<accession>A0A4R2GGV5</accession>
<dbReference type="Proteomes" id="UP000294881">
    <property type="component" value="Unassembled WGS sequence"/>
</dbReference>
<name>A0A4R2GGV5_9HYPH</name>
<dbReference type="AlphaFoldDB" id="A0A4R2GGV5"/>
<feature type="transmembrane region" description="Helical" evidence="1">
    <location>
        <begin position="65"/>
        <end position="89"/>
    </location>
</feature>
<reference evidence="2 3" key="1">
    <citation type="submission" date="2019-03" db="EMBL/GenBank/DDBJ databases">
        <title>Genomic Encyclopedia of Type Strains, Phase IV (KMG-IV): sequencing the most valuable type-strain genomes for metagenomic binning, comparative biology and taxonomic classification.</title>
        <authorList>
            <person name="Goeker M."/>
        </authorList>
    </citation>
    <scope>NUCLEOTIDE SEQUENCE [LARGE SCALE GENOMIC DNA]</scope>
    <source>
        <strain evidence="2 3">DSM 22958</strain>
    </source>
</reference>
<sequence>MRAMSRLIWMAVQALFIGWLTYGIFREHPTEPITVIGTFFVALVFCAFLTAILTRTWDAIRYKPMSALVWALSVLAFSGVVTGAVQFFGTSPDDWRVMFAMIALVAAIASLVVVPLVKSLLPKGRQASREVDRLRTAGLESGQRLEHWSGLGIGDDPR</sequence>
<evidence type="ECO:0000313" key="2">
    <source>
        <dbReference type="EMBL" id="TCO07341.1"/>
    </source>
</evidence>
<evidence type="ECO:0000256" key="1">
    <source>
        <dbReference type="SAM" id="Phobius"/>
    </source>
</evidence>
<dbReference type="SUPFAM" id="SSF81665">
    <property type="entry name" value="Calcium ATPase, transmembrane domain M"/>
    <property type="match status" value="1"/>
</dbReference>
<evidence type="ECO:0000313" key="3">
    <source>
        <dbReference type="Proteomes" id="UP000294881"/>
    </source>
</evidence>